<evidence type="ECO:0000313" key="2">
    <source>
        <dbReference type="EMBL" id="OJD34081.1"/>
    </source>
</evidence>
<sequence>MYAINTILAVLALSAPILAAPVDKRDAQLAPPPAYKIKTTSIAVASSTADSSTIVEATPLAEASPTSDEASAPTTVPAAVEDPATSLTTDAASIADAATSTAVVAPLSTSSLLKLVPPPAMGGPYHLKSLTQTSVSVSAPTEVPTSALPSATTEATKLPAMPTTAVQQQQQQQQQQPTTLATVAVANSAVPVAVVASSAGASSSSSAAAPPAQTQTAGLSNAVVNLVNSLPATLHSLLGL</sequence>
<dbReference type="EMBL" id="MNUE01000025">
    <property type="protein sequence ID" value="OJD34081.1"/>
    <property type="molecule type" value="Genomic_DNA"/>
</dbReference>
<keyword evidence="3" id="KW-1185">Reference proteome</keyword>
<accession>A0A1J9R0F9</accession>
<name>A0A1J9R0F9_9PEZI</name>
<dbReference type="AlphaFoldDB" id="A0A1J9R0F9"/>
<dbReference type="STRING" id="236234.A0A1J9R0F9"/>
<evidence type="ECO:0000313" key="3">
    <source>
        <dbReference type="Proteomes" id="UP000183809"/>
    </source>
</evidence>
<proteinExistence type="predicted"/>
<gene>
    <name evidence="2" type="ORF">BKCO1_25000141</name>
</gene>
<dbReference type="GeneID" id="31013509"/>
<comment type="caution">
    <text evidence="2">The sequence shown here is derived from an EMBL/GenBank/DDBJ whole genome shotgun (WGS) entry which is preliminary data.</text>
</comment>
<organism evidence="2 3">
    <name type="scientific">Diplodia corticola</name>
    <dbReference type="NCBI Taxonomy" id="236234"/>
    <lineage>
        <taxon>Eukaryota</taxon>
        <taxon>Fungi</taxon>
        <taxon>Dikarya</taxon>
        <taxon>Ascomycota</taxon>
        <taxon>Pezizomycotina</taxon>
        <taxon>Dothideomycetes</taxon>
        <taxon>Dothideomycetes incertae sedis</taxon>
        <taxon>Botryosphaeriales</taxon>
        <taxon>Botryosphaeriaceae</taxon>
        <taxon>Diplodia</taxon>
    </lineage>
</organism>
<feature type="signal peptide" evidence="1">
    <location>
        <begin position="1"/>
        <end position="19"/>
    </location>
</feature>
<evidence type="ECO:0000256" key="1">
    <source>
        <dbReference type="SAM" id="SignalP"/>
    </source>
</evidence>
<protein>
    <submittedName>
        <fullName evidence="2">Uncharacterized protein</fullName>
    </submittedName>
</protein>
<dbReference type="Proteomes" id="UP000183809">
    <property type="component" value="Unassembled WGS sequence"/>
</dbReference>
<feature type="chain" id="PRO_5012972971" evidence="1">
    <location>
        <begin position="20"/>
        <end position="240"/>
    </location>
</feature>
<reference evidence="2 3" key="1">
    <citation type="submission" date="2016-10" db="EMBL/GenBank/DDBJ databases">
        <title>Proteomics and genomics reveal pathogen-plant mechanisms compatible with a hemibiotrophic lifestyle of Diplodia corticola.</title>
        <authorList>
            <person name="Fernandes I."/>
            <person name="De Jonge R."/>
            <person name="Van De Peer Y."/>
            <person name="Devreese B."/>
            <person name="Alves A."/>
            <person name="Esteves A.C."/>
        </authorList>
    </citation>
    <scope>NUCLEOTIDE SEQUENCE [LARGE SCALE GENOMIC DNA]</scope>
    <source>
        <strain evidence="2 3">CBS 112549</strain>
    </source>
</reference>
<keyword evidence="1" id="KW-0732">Signal</keyword>
<dbReference type="RefSeq" id="XP_020130341.1">
    <property type="nucleotide sequence ID" value="XM_020273249.1"/>
</dbReference>